<dbReference type="NCBIfam" id="TIGR01444">
    <property type="entry name" value="fkbM_fam"/>
    <property type="match status" value="1"/>
</dbReference>
<dbReference type="OrthoDB" id="456767at2"/>
<accession>A0A1H5TWM4</accession>
<evidence type="ECO:0000259" key="1">
    <source>
        <dbReference type="Pfam" id="PF05050"/>
    </source>
</evidence>
<keyword evidence="2" id="KW-0808">Transferase</keyword>
<dbReference type="GO" id="GO:0032259">
    <property type="term" value="P:methylation"/>
    <property type="evidence" value="ECO:0007669"/>
    <property type="project" value="UniProtKB-KW"/>
</dbReference>
<protein>
    <submittedName>
        <fullName evidence="2">Methyltransferase, FkbM family</fullName>
    </submittedName>
</protein>
<proteinExistence type="predicted"/>
<keyword evidence="3" id="KW-1185">Reference proteome</keyword>
<dbReference type="GO" id="GO:0008168">
    <property type="term" value="F:methyltransferase activity"/>
    <property type="evidence" value="ECO:0007669"/>
    <property type="project" value="UniProtKB-KW"/>
</dbReference>
<keyword evidence="2" id="KW-0489">Methyltransferase</keyword>
<feature type="domain" description="Methyltransferase FkbM" evidence="1">
    <location>
        <begin position="69"/>
        <end position="224"/>
    </location>
</feature>
<reference evidence="2 3" key="1">
    <citation type="submission" date="2016-10" db="EMBL/GenBank/DDBJ databases">
        <authorList>
            <person name="de Groot N.N."/>
        </authorList>
    </citation>
    <scope>NUCLEOTIDE SEQUENCE [LARGE SCALE GENOMIC DNA]</scope>
    <source>
        <strain evidence="2 3">DSM 23413</strain>
    </source>
</reference>
<dbReference type="SUPFAM" id="SSF53335">
    <property type="entry name" value="S-adenosyl-L-methionine-dependent methyltransferases"/>
    <property type="match status" value="1"/>
</dbReference>
<sequence>MRDKTARKGRAVTAETQTEIAAECLGLKVPASPFLNETRIRRINAARYEGQEIAGALDVVGADDVVLEIGAGIGVVGGVIALNARPRAVHAFEANPALIPTIERLYRANGLTDRIGVRNVVLMSAPDRPDTVPFHVRSSYLGSSLIDRDGRAREVVQVPTADFAETCAALSPTVLVMDIEGGELDLLRHADLSPFRAIVIEFHPEAYGVEGMRECKTILRQAGFVRVDETSTRTVWTCVKGD</sequence>
<dbReference type="EMBL" id="FNVD01000003">
    <property type="protein sequence ID" value="SEF67169.1"/>
    <property type="molecule type" value="Genomic_DNA"/>
</dbReference>
<evidence type="ECO:0000313" key="2">
    <source>
        <dbReference type="EMBL" id="SEF67169.1"/>
    </source>
</evidence>
<dbReference type="AlphaFoldDB" id="A0A1H5TWM4"/>
<dbReference type="InterPro" id="IPR029063">
    <property type="entry name" value="SAM-dependent_MTases_sf"/>
</dbReference>
<dbReference type="Gene3D" id="3.40.50.150">
    <property type="entry name" value="Vaccinia Virus protein VP39"/>
    <property type="match status" value="1"/>
</dbReference>
<dbReference type="Proteomes" id="UP000236742">
    <property type="component" value="Unassembled WGS sequence"/>
</dbReference>
<gene>
    <name evidence="2" type="ORF">SAMN05421751_10364</name>
</gene>
<evidence type="ECO:0000313" key="3">
    <source>
        <dbReference type="Proteomes" id="UP000236742"/>
    </source>
</evidence>
<name>A0A1H5TWM4_9RHOB</name>
<dbReference type="Pfam" id="PF05050">
    <property type="entry name" value="Methyltransf_21"/>
    <property type="match status" value="1"/>
</dbReference>
<dbReference type="InterPro" id="IPR006342">
    <property type="entry name" value="FkbM_mtfrase"/>
</dbReference>
<organism evidence="2 3">
    <name type="scientific">Jhaorihella thermophila</name>
    <dbReference type="NCBI Taxonomy" id="488547"/>
    <lineage>
        <taxon>Bacteria</taxon>
        <taxon>Pseudomonadati</taxon>
        <taxon>Pseudomonadota</taxon>
        <taxon>Alphaproteobacteria</taxon>
        <taxon>Rhodobacterales</taxon>
        <taxon>Paracoccaceae</taxon>
        <taxon>Jhaorihella</taxon>
    </lineage>
</organism>